<keyword evidence="2" id="KW-1185">Reference proteome</keyword>
<accession>A0ACB8CMN5</accession>
<name>A0ACB8CMN5_DERSI</name>
<sequence>MILITALALVVAILLCILLVKIYWKSATAVKNQCTTQACVSYSSLLLASINQSVDPCESFTRFVCDGWKQKQSLSVRETHFVDVLDKVRLSALSAAIPATRQDDVQRALALFLSCDDVGQGKSNQLLVVKEALLDAGIVWPEKPSDVDLVYTLLYCSLALGWGTVLDFVVVSSPSGNTLVVKAGSSLPFVMDKTRSFKSSVAKFTYFHTLASAFHLRHERTGTVDYDTTTAVEIEALEKLAAYYSAYVVRDITPSSVQDIVNSTHAPVPDSRWTDCLARLQPKLLDSVNVTTLVTTTTPRYLAAVLELWAELGEDTLHFFVSWCTVQVAALYANYELIENYYDKSSSEARAYHGAFCLSLVMSLSGPQTLFSSEGVGDIYQSDAGVHARAITSLVREAFRRRLSNWTHFNPNVTVISEWTSLAAVFRYVTVSANDTVVVPLGQQPDMTTESFVRNWQKVAQQWSDSAGLAAATLYPVSKLRYYLTSPEPRDFQFLPYALSFPLLQADLTDALNYGGLGAMVSRALGGLLIDAYAADPESATPVDIRLDCLRGDQFVEWASDDPGIAFGPEAFGLGALVEAYTSVAASGRPLAGLEAYSAMQLLFIALCYNKCEGTSKRHDESLCNVPLRHLPAFAEAFQCKPHTQMNPLRRCHFI</sequence>
<evidence type="ECO:0000313" key="2">
    <source>
        <dbReference type="Proteomes" id="UP000821865"/>
    </source>
</evidence>
<organism evidence="1 2">
    <name type="scientific">Dermacentor silvarum</name>
    <name type="common">Tick</name>
    <dbReference type="NCBI Taxonomy" id="543639"/>
    <lineage>
        <taxon>Eukaryota</taxon>
        <taxon>Metazoa</taxon>
        <taxon>Ecdysozoa</taxon>
        <taxon>Arthropoda</taxon>
        <taxon>Chelicerata</taxon>
        <taxon>Arachnida</taxon>
        <taxon>Acari</taxon>
        <taxon>Parasitiformes</taxon>
        <taxon>Ixodida</taxon>
        <taxon>Ixodoidea</taxon>
        <taxon>Ixodidae</taxon>
        <taxon>Rhipicephalinae</taxon>
        <taxon>Dermacentor</taxon>
    </lineage>
</organism>
<reference evidence="1" key="1">
    <citation type="submission" date="2020-05" db="EMBL/GenBank/DDBJ databases">
        <title>Large-scale comparative analyses of tick genomes elucidate their genetic diversity and vector capacities.</title>
        <authorList>
            <person name="Jia N."/>
            <person name="Wang J."/>
            <person name="Shi W."/>
            <person name="Du L."/>
            <person name="Sun Y."/>
            <person name="Zhan W."/>
            <person name="Jiang J."/>
            <person name="Wang Q."/>
            <person name="Zhang B."/>
            <person name="Ji P."/>
            <person name="Sakyi L.B."/>
            <person name="Cui X."/>
            <person name="Yuan T."/>
            <person name="Jiang B."/>
            <person name="Yang W."/>
            <person name="Lam T.T.-Y."/>
            <person name="Chang Q."/>
            <person name="Ding S."/>
            <person name="Wang X."/>
            <person name="Zhu J."/>
            <person name="Ruan X."/>
            <person name="Zhao L."/>
            <person name="Wei J."/>
            <person name="Que T."/>
            <person name="Du C."/>
            <person name="Cheng J."/>
            <person name="Dai P."/>
            <person name="Han X."/>
            <person name="Huang E."/>
            <person name="Gao Y."/>
            <person name="Liu J."/>
            <person name="Shao H."/>
            <person name="Ye R."/>
            <person name="Li L."/>
            <person name="Wei W."/>
            <person name="Wang X."/>
            <person name="Wang C."/>
            <person name="Yang T."/>
            <person name="Huo Q."/>
            <person name="Li W."/>
            <person name="Guo W."/>
            <person name="Chen H."/>
            <person name="Zhou L."/>
            <person name="Ni X."/>
            <person name="Tian J."/>
            <person name="Zhou Y."/>
            <person name="Sheng Y."/>
            <person name="Liu T."/>
            <person name="Pan Y."/>
            <person name="Xia L."/>
            <person name="Li J."/>
            <person name="Zhao F."/>
            <person name="Cao W."/>
        </authorList>
    </citation>
    <scope>NUCLEOTIDE SEQUENCE</scope>
    <source>
        <strain evidence="1">Dsil-2018</strain>
    </source>
</reference>
<dbReference type="EMBL" id="CM023475">
    <property type="protein sequence ID" value="KAH7946148.1"/>
    <property type="molecule type" value="Genomic_DNA"/>
</dbReference>
<evidence type="ECO:0000313" key="1">
    <source>
        <dbReference type="EMBL" id="KAH7946148.1"/>
    </source>
</evidence>
<dbReference type="Proteomes" id="UP000821865">
    <property type="component" value="Chromosome 6"/>
</dbReference>
<comment type="caution">
    <text evidence="1">The sequence shown here is derived from an EMBL/GenBank/DDBJ whole genome shotgun (WGS) entry which is preliminary data.</text>
</comment>
<protein>
    <submittedName>
        <fullName evidence="1">Uncharacterized protein</fullName>
    </submittedName>
</protein>
<gene>
    <name evidence="1" type="ORF">HPB49_020628</name>
</gene>
<proteinExistence type="predicted"/>